<evidence type="ECO:0000256" key="4">
    <source>
        <dbReference type="PROSITE-ProRule" id="PRU00723"/>
    </source>
</evidence>
<dbReference type="SMART" id="SM00356">
    <property type="entry name" value="ZnF_C3H1"/>
    <property type="match status" value="1"/>
</dbReference>
<name>A0A1E7EP13_9STRA</name>
<feature type="zinc finger region" description="C3H1-type" evidence="4">
    <location>
        <begin position="36"/>
        <end position="64"/>
    </location>
</feature>
<dbReference type="InterPro" id="IPR013083">
    <property type="entry name" value="Znf_RING/FYVE/PHD"/>
</dbReference>
<keyword evidence="3 4" id="KW-0862">Zinc</keyword>
<dbReference type="GO" id="GO:0005684">
    <property type="term" value="C:U2-type spliceosomal complex"/>
    <property type="evidence" value="ECO:0007669"/>
    <property type="project" value="TreeGrafter"/>
</dbReference>
<dbReference type="OrthoDB" id="25761at2759"/>
<dbReference type="SUPFAM" id="SSF90229">
    <property type="entry name" value="CCCH zinc finger"/>
    <property type="match status" value="1"/>
</dbReference>
<dbReference type="InterPro" id="IPR036855">
    <property type="entry name" value="Znf_CCCH_sf"/>
</dbReference>
<dbReference type="Gene3D" id="3.30.40.10">
    <property type="entry name" value="Zinc/RING finger domain, C3HC4 (zinc finger)"/>
    <property type="match status" value="1"/>
</dbReference>
<dbReference type="KEGG" id="fcy:FRACYDRAFT_197304"/>
<dbReference type="FunCoup" id="A0A1E7EP13">
    <property type="interactions" value="149"/>
</dbReference>
<dbReference type="GO" id="GO:0034247">
    <property type="term" value="P:snoRNA splicing"/>
    <property type="evidence" value="ECO:0007669"/>
    <property type="project" value="TreeGrafter"/>
</dbReference>
<organism evidence="8 9">
    <name type="scientific">Fragilariopsis cylindrus CCMP1102</name>
    <dbReference type="NCBI Taxonomy" id="635003"/>
    <lineage>
        <taxon>Eukaryota</taxon>
        <taxon>Sar</taxon>
        <taxon>Stramenopiles</taxon>
        <taxon>Ochrophyta</taxon>
        <taxon>Bacillariophyta</taxon>
        <taxon>Bacillariophyceae</taxon>
        <taxon>Bacillariophycidae</taxon>
        <taxon>Bacillariales</taxon>
        <taxon>Bacillariaceae</taxon>
        <taxon>Fragilariopsis</taxon>
    </lineage>
</organism>
<gene>
    <name evidence="8" type="ORF">FRACYDRAFT_197304</name>
</gene>
<dbReference type="InterPro" id="IPR001841">
    <property type="entry name" value="Znf_RING"/>
</dbReference>
<keyword evidence="1 4" id="KW-0479">Metal-binding</keyword>
<dbReference type="SUPFAM" id="SSF57850">
    <property type="entry name" value="RING/U-box"/>
    <property type="match status" value="1"/>
</dbReference>
<evidence type="ECO:0000256" key="5">
    <source>
        <dbReference type="SAM" id="MobiDB-lite"/>
    </source>
</evidence>
<accession>A0A1E7EP13</accession>
<evidence type="ECO:0008006" key="10">
    <source>
        <dbReference type="Google" id="ProtNLM"/>
    </source>
</evidence>
<dbReference type="GO" id="GO:0008270">
    <property type="term" value="F:zinc ion binding"/>
    <property type="evidence" value="ECO:0007669"/>
    <property type="project" value="UniProtKB-KW"/>
</dbReference>
<reference evidence="8 9" key="1">
    <citation type="submission" date="2016-09" db="EMBL/GenBank/DDBJ databases">
        <title>Extensive genetic diversity and differential bi-allelic expression allows diatom success in the polar Southern Ocean.</title>
        <authorList>
            <consortium name="DOE Joint Genome Institute"/>
            <person name="Mock T."/>
            <person name="Otillar R.P."/>
            <person name="Strauss J."/>
            <person name="Dupont C."/>
            <person name="Frickenhaus S."/>
            <person name="Maumus F."/>
            <person name="Mcmullan M."/>
            <person name="Sanges R."/>
            <person name="Schmutz J."/>
            <person name="Toseland A."/>
            <person name="Valas R."/>
            <person name="Veluchamy A."/>
            <person name="Ward B.J."/>
            <person name="Allen A."/>
            <person name="Barry K."/>
            <person name="Falciatore A."/>
            <person name="Ferrante M."/>
            <person name="Fortunato A.E."/>
            <person name="Gloeckner G."/>
            <person name="Gruber A."/>
            <person name="Hipkin R."/>
            <person name="Janech M."/>
            <person name="Kroth P."/>
            <person name="Leese F."/>
            <person name="Lindquist E."/>
            <person name="Lyon B.R."/>
            <person name="Martin J."/>
            <person name="Mayer C."/>
            <person name="Parker M."/>
            <person name="Quesneville H."/>
            <person name="Raymond J."/>
            <person name="Uhlig C."/>
            <person name="Valentin K.U."/>
            <person name="Worden A.Z."/>
            <person name="Armbrust E.V."/>
            <person name="Bowler C."/>
            <person name="Green B."/>
            <person name="Moulton V."/>
            <person name="Van Oosterhout C."/>
            <person name="Grigoriev I."/>
        </authorList>
    </citation>
    <scope>NUCLEOTIDE SEQUENCE [LARGE SCALE GENOMIC DNA]</scope>
    <source>
        <strain evidence="8 9">CCMP1102</strain>
    </source>
</reference>
<dbReference type="CDD" id="cd16539">
    <property type="entry name" value="RING-HC_RNF113A_B"/>
    <property type="match status" value="1"/>
</dbReference>
<feature type="region of interest" description="Disordered" evidence="5">
    <location>
        <begin position="97"/>
        <end position="122"/>
    </location>
</feature>
<evidence type="ECO:0000256" key="2">
    <source>
        <dbReference type="ARBA" id="ARBA00022771"/>
    </source>
</evidence>
<feature type="domain" description="C3H1-type" evidence="7">
    <location>
        <begin position="36"/>
        <end position="64"/>
    </location>
</feature>
<feature type="domain" description="RING-type" evidence="6">
    <location>
        <begin position="132"/>
        <end position="176"/>
    </location>
</feature>
<dbReference type="InterPro" id="IPR000571">
    <property type="entry name" value="Znf_CCCH"/>
</dbReference>
<evidence type="ECO:0000259" key="7">
    <source>
        <dbReference type="PROSITE" id="PS50103"/>
    </source>
</evidence>
<dbReference type="EMBL" id="KV784384">
    <property type="protein sequence ID" value="OEU07698.1"/>
    <property type="molecule type" value="Genomic_DNA"/>
</dbReference>
<dbReference type="PROSITE" id="PS50089">
    <property type="entry name" value="ZF_RING_2"/>
    <property type="match status" value="1"/>
</dbReference>
<dbReference type="InterPro" id="IPR027370">
    <property type="entry name" value="Znf-RING_euk"/>
</dbReference>
<proteinExistence type="predicted"/>
<dbReference type="InParanoid" id="A0A1E7EP13"/>
<dbReference type="PANTHER" id="PTHR12930">
    <property type="entry name" value="ZINC FINGER PROTEIN 183"/>
    <property type="match status" value="1"/>
</dbReference>
<dbReference type="SMART" id="SM00184">
    <property type="entry name" value="RING"/>
    <property type="match status" value="1"/>
</dbReference>
<evidence type="ECO:0000313" key="9">
    <source>
        <dbReference type="Proteomes" id="UP000095751"/>
    </source>
</evidence>
<dbReference type="AlphaFoldDB" id="A0A1E7EP13"/>
<feature type="compositionally biased region" description="Low complexity" evidence="5">
    <location>
        <begin position="102"/>
        <end position="119"/>
    </location>
</feature>
<dbReference type="InterPro" id="IPR017907">
    <property type="entry name" value="Znf_RING_CS"/>
</dbReference>
<keyword evidence="2 4" id="KW-0863">Zinc-finger</keyword>
<sequence>METISKSQSLVDPTRNKFLAAPIRAPTNIRTTCRFDYQPDICKDYKDTGFCGFGDTCIYLHDRGDTMAGWQLEKVWEEKQKSKQNLKDKQIKQFLNKHNGDNFDNSENENNADAPPAADGDADNDDGLPFACFICRKAFDEPIVTPCGHYFCQDCLQGNANTDVNNDGGQKCPICSQETHGVMNQPTKLITKKRKLLGRNSTWQEFMDASSKSKSGDDDE</sequence>
<keyword evidence="9" id="KW-1185">Reference proteome</keyword>
<dbReference type="PROSITE" id="PS00518">
    <property type="entry name" value="ZF_RING_1"/>
    <property type="match status" value="1"/>
</dbReference>
<dbReference type="Pfam" id="PF13445">
    <property type="entry name" value="zf-RING_UBOX"/>
    <property type="match status" value="1"/>
</dbReference>
<evidence type="ECO:0000313" key="8">
    <source>
        <dbReference type="EMBL" id="OEU07698.1"/>
    </source>
</evidence>
<evidence type="ECO:0000256" key="3">
    <source>
        <dbReference type="ARBA" id="ARBA00022833"/>
    </source>
</evidence>
<evidence type="ECO:0000256" key="1">
    <source>
        <dbReference type="ARBA" id="ARBA00022723"/>
    </source>
</evidence>
<dbReference type="Pfam" id="PF00642">
    <property type="entry name" value="zf-CCCH"/>
    <property type="match status" value="1"/>
</dbReference>
<protein>
    <recommendedName>
        <fullName evidence="10">RING-type E3 ubiquitin transferase</fullName>
    </recommendedName>
</protein>
<dbReference type="PROSITE" id="PS50103">
    <property type="entry name" value="ZF_C3H1"/>
    <property type="match status" value="1"/>
</dbReference>
<dbReference type="PANTHER" id="PTHR12930:SF0">
    <property type="entry name" value="RING FINGER PROTEIN 113B"/>
    <property type="match status" value="1"/>
</dbReference>
<dbReference type="InterPro" id="IPR039971">
    <property type="entry name" value="CWC24-like"/>
</dbReference>
<dbReference type="Proteomes" id="UP000095751">
    <property type="component" value="Unassembled WGS sequence"/>
</dbReference>
<evidence type="ECO:0000259" key="6">
    <source>
        <dbReference type="PROSITE" id="PS50089"/>
    </source>
</evidence>